<evidence type="ECO:0000256" key="1">
    <source>
        <dbReference type="SAM" id="Phobius"/>
    </source>
</evidence>
<sequence>MTHTTEFPSSVNARSLLLPYTLILLGSMLAIQAVIALAGGEITLLAGVLTAVVGAGILLWVWRNYRQLTHVRFGLAIAHAIAFAAVTTSFNLHAALHTMSLSSGGADLESAAQVMLAGPWFGATLLMSGAWGLGLLIHLIGSILGRGWED</sequence>
<evidence type="ECO:0000313" key="2">
    <source>
        <dbReference type="EMBL" id="MBE1514075.1"/>
    </source>
</evidence>
<gene>
    <name evidence="2" type="ORF">H4W26_000830</name>
</gene>
<comment type="caution">
    <text evidence="2">The sequence shown here is derived from an EMBL/GenBank/DDBJ whole genome shotgun (WGS) entry which is preliminary data.</text>
</comment>
<proteinExistence type="predicted"/>
<feature type="transmembrane region" description="Helical" evidence="1">
    <location>
        <begin position="116"/>
        <end position="140"/>
    </location>
</feature>
<feature type="transmembrane region" description="Helical" evidence="1">
    <location>
        <begin position="17"/>
        <end position="38"/>
    </location>
</feature>
<feature type="transmembrane region" description="Helical" evidence="1">
    <location>
        <begin position="74"/>
        <end position="96"/>
    </location>
</feature>
<name>A0ABR9J595_9MICC</name>
<reference evidence="2 3" key="1">
    <citation type="submission" date="2020-10" db="EMBL/GenBank/DDBJ databases">
        <title>Sequencing the genomes of 1000 actinobacteria strains.</title>
        <authorList>
            <person name="Klenk H.-P."/>
        </authorList>
    </citation>
    <scope>NUCLEOTIDE SEQUENCE [LARGE SCALE GENOMIC DNA]</scope>
    <source>
        <strain evidence="2 3">DSM 15474</strain>
    </source>
</reference>
<keyword evidence="1" id="KW-0472">Membrane</keyword>
<keyword evidence="3" id="KW-1185">Reference proteome</keyword>
<accession>A0ABR9J595</accession>
<keyword evidence="1" id="KW-0812">Transmembrane</keyword>
<dbReference type="Proteomes" id="UP000636579">
    <property type="component" value="Unassembled WGS sequence"/>
</dbReference>
<feature type="transmembrane region" description="Helical" evidence="1">
    <location>
        <begin position="44"/>
        <end position="62"/>
    </location>
</feature>
<keyword evidence="1" id="KW-1133">Transmembrane helix</keyword>
<protein>
    <submittedName>
        <fullName evidence="2">Uncharacterized protein</fullName>
    </submittedName>
</protein>
<evidence type="ECO:0000313" key="3">
    <source>
        <dbReference type="Proteomes" id="UP000636579"/>
    </source>
</evidence>
<organism evidence="2 3">
    <name type="scientific">Nesterenkonia halotolerans</name>
    <dbReference type="NCBI Taxonomy" id="225325"/>
    <lineage>
        <taxon>Bacteria</taxon>
        <taxon>Bacillati</taxon>
        <taxon>Actinomycetota</taxon>
        <taxon>Actinomycetes</taxon>
        <taxon>Micrococcales</taxon>
        <taxon>Micrococcaceae</taxon>
        <taxon>Nesterenkonia</taxon>
    </lineage>
</organism>
<dbReference type="EMBL" id="JADBEE010000001">
    <property type="protein sequence ID" value="MBE1514075.1"/>
    <property type="molecule type" value="Genomic_DNA"/>
</dbReference>
<dbReference type="RefSeq" id="WP_192590874.1">
    <property type="nucleotide sequence ID" value="NZ_JADBEE010000001.1"/>
</dbReference>